<protein>
    <submittedName>
        <fullName evidence="1">Uncharacterized protein</fullName>
    </submittedName>
</protein>
<reference evidence="1 3" key="1">
    <citation type="submission" date="2016-09" db="EMBL/GenBank/DDBJ databases">
        <title>Rhizobium sp. nov., a novel species isolated from the rice rhizosphere.</title>
        <authorList>
            <person name="Zhao J."/>
            <person name="Zhang X."/>
        </authorList>
    </citation>
    <scope>NUCLEOTIDE SEQUENCE [LARGE SCALE GENOMIC DNA]</scope>
    <source>
        <strain evidence="1 3">MH17</strain>
    </source>
</reference>
<keyword evidence="4" id="KW-1185">Reference proteome</keyword>
<evidence type="ECO:0000313" key="1">
    <source>
        <dbReference type="EMBL" id="OLP52478.1"/>
    </source>
</evidence>
<evidence type="ECO:0000313" key="2">
    <source>
        <dbReference type="EMBL" id="OQP84235.1"/>
    </source>
</evidence>
<dbReference type="Proteomes" id="UP000192652">
    <property type="component" value="Unassembled WGS sequence"/>
</dbReference>
<accession>A0A1Q9AC63</accession>
<dbReference type="Proteomes" id="UP000186143">
    <property type="component" value="Unassembled WGS sequence"/>
</dbReference>
<reference evidence="2 4" key="3">
    <citation type="journal article" date="2017" name="Antonie Van Leeuwenhoek">
        <title>Rhizobium rhizosphaerae sp. nov., a novel species isolated from rice rhizosphere.</title>
        <authorList>
            <person name="Zhao J.J."/>
            <person name="Zhang J."/>
            <person name="Zhang R.J."/>
            <person name="Zhang C.W."/>
            <person name="Yin H.Q."/>
            <person name="Zhang X.X."/>
        </authorList>
    </citation>
    <scope>NUCLEOTIDE SEQUENCE [LARGE SCALE GENOMIC DNA]</scope>
    <source>
        <strain evidence="2 4">RD15</strain>
    </source>
</reference>
<dbReference type="EMBL" id="MKIO01000048">
    <property type="protein sequence ID" value="OLP52478.1"/>
    <property type="molecule type" value="Genomic_DNA"/>
</dbReference>
<proteinExistence type="predicted"/>
<comment type="caution">
    <text evidence="1">The sequence shown here is derived from an EMBL/GenBank/DDBJ whole genome shotgun (WGS) entry which is preliminary data.</text>
</comment>
<dbReference type="AlphaFoldDB" id="A0A1Q9AC63"/>
<evidence type="ECO:0000313" key="4">
    <source>
        <dbReference type="Proteomes" id="UP000192652"/>
    </source>
</evidence>
<organism evidence="1 3">
    <name type="scientific">Xaviernesmea rhizosphaerae</name>
    <dbReference type="NCBI Taxonomy" id="1672749"/>
    <lineage>
        <taxon>Bacteria</taxon>
        <taxon>Pseudomonadati</taxon>
        <taxon>Pseudomonadota</taxon>
        <taxon>Alphaproteobacteria</taxon>
        <taxon>Hyphomicrobiales</taxon>
        <taxon>Rhizobiaceae</taxon>
        <taxon>Rhizobium/Agrobacterium group</taxon>
        <taxon>Xaviernesmea</taxon>
    </lineage>
</organism>
<reference evidence="2" key="2">
    <citation type="submission" date="2016-12" db="EMBL/GenBank/DDBJ databases">
        <authorList>
            <person name="Zhang X."/>
            <person name="Zhao J."/>
        </authorList>
    </citation>
    <scope>NUCLEOTIDE SEQUENCE</scope>
    <source>
        <strain evidence="2">RD15</strain>
    </source>
</reference>
<dbReference type="EMBL" id="MSPX01000022">
    <property type="protein sequence ID" value="OQP84235.1"/>
    <property type="molecule type" value="Genomic_DNA"/>
</dbReference>
<gene>
    <name evidence="1" type="ORF">BJF92_02560</name>
    <name evidence="2" type="ORF">BTR14_19980</name>
</gene>
<sequence>MGWKIIRSRILHGAGITLMKKFTRMPRIRHAARREGSGLGRSDLHAGARAGATIPQLISA</sequence>
<evidence type="ECO:0000313" key="3">
    <source>
        <dbReference type="Proteomes" id="UP000186143"/>
    </source>
</evidence>
<name>A0A1Q9AC63_9HYPH</name>